<dbReference type="NCBIfam" id="TIGR00329">
    <property type="entry name" value="gcp_kae1"/>
    <property type="match status" value="1"/>
</dbReference>
<keyword evidence="1 7" id="KW-0808">Transferase</keyword>
<evidence type="ECO:0000256" key="5">
    <source>
        <dbReference type="ARBA" id="ARBA00023315"/>
    </source>
</evidence>
<dbReference type="GO" id="GO:0005737">
    <property type="term" value="C:cytoplasm"/>
    <property type="evidence" value="ECO:0007669"/>
    <property type="project" value="UniProtKB-SubCell"/>
</dbReference>
<dbReference type="PANTHER" id="PTHR11735:SF6">
    <property type="entry name" value="TRNA N6-ADENOSINE THREONYLCARBAMOYLTRANSFERASE, MITOCHONDRIAL"/>
    <property type="match status" value="1"/>
</dbReference>
<dbReference type="PRINTS" id="PR00789">
    <property type="entry name" value="OSIALOPTASE"/>
</dbReference>
<proteinExistence type="inferred from homology"/>
<name>A0A6L5WFX0_9BACT</name>
<dbReference type="Proteomes" id="UP000476338">
    <property type="component" value="Unassembled WGS sequence"/>
</dbReference>
<dbReference type="Pfam" id="PF00814">
    <property type="entry name" value="TsaD"/>
    <property type="match status" value="1"/>
</dbReference>
<dbReference type="PROSITE" id="PS01016">
    <property type="entry name" value="GLYCOPROTEASE"/>
    <property type="match status" value="1"/>
</dbReference>
<evidence type="ECO:0000313" key="9">
    <source>
        <dbReference type="EMBL" id="MSN95914.1"/>
    </source>
</evidence>
<dbReference type="GO" id="GO:0002949">
    <property type="term" value="P:tRNA threonylcarbamoyladenosine modification"/>
    <property type="evidence" value="ECO:0007669"/>
    <property type="project" value="UniProtKB-UniRule"/>
</dbReference>
<dbReference type="GO" id="GO:0061711">
    <property type="term" value="F:tRNA N(6)-L-threonylcarbamoyladenine synthase activity"/>
    <property type="evidence" value="ECO:0007669"/>
    <property type="project" value="UniProtKB-EC"/>
</dbReference>
<dbReference type="EC" id="2.3.1.234" evidence="7"/>
<accession>A0A6L5WFX0</accession>
<keyword evidence="10" id="KW-1185">Reference proteome</keyword>
<evidence type="ECO:0000256" key="3">
    <source>
        <dbReference type="ARBA" id="ARBA00022723"/>
    </source>
</evidence>
<evidence type="ECO:0000256" key="4">
    <source>
        <dbReference type="ARBA" id="ARBA00023004"/>
    </source>
</evidence>
<feature type="binding site" evidence="7">
    <location>
        <begin position="132"/>
        <end position="136"/>
    </location>
    <ligand>
        <name>substrate</name>
    </ligand>
</feature>
<dbReference type="EMBL" id="VWSJ01000004">
    <property type="protein sequence ID" value="MSN95914.1"/>
    <property type="molecule type" value="Genomic_DNA"/>
</dbReference>
<organism evidence="9 10">
    <name type="scientific">Campylobacter portucalensis</name>
    <dbReference type="NCBI Taxonomy" id="2608384"/>
    <lineage>
        <taxon>Bacteria</taxon>
        <taxon>Pseudomonadati</taxon>
        <taxon>Campylobacterota</taxon>
        <taxon>Epsilonproteobacteria</taxon>
        <taxon>Campylobacterales</taxon>
        <taxon>Campylobacteraceae</taxon>
        <taxon>Campylobacter</taxon>
    </lineage>
</organism>
<feature type="binding site" evidence="7">
    <location>
        <position position="114"/>
    </location>
    <ligand>
        <name>Fe cation</name>
        <dbReference type="ChEBI" id="CHEBI:24875"/>
    </ligand>
</feature>
<reference evidence="9 10" key="1">
    <citation type="submission" date="2019-09" db="EMBL/GenBank/DDBJ databases">
        <authorList>
            <person name="Silva M."/>
            <person name="Pereira G."/>
            <person name="Lopes-Da-Costa L."/>
            <person name="Silva E."/>
        </authorList>
    </citation>
    <scope>NUCLEOTIDE SEQUENCE [LARGE SCALE GENOMIC DNA]</scope>
    <source>
        <strain evidence="9 10">FMV-PI01</strain>
    </source>
</reference>
<comment type="caution">
    <text evidence="9">The sequence shown here is derived from an EMBL/GenBank/DDBJ whole genome shotgun (WGS) entry which is preliminary data.</text>
</comment>
<feature type="binding site" evidence="7">
    <location>
        <position position="110"/>
    </location>
    <ligand>
        <name>Fe cation</name>
        <dbReference type="ChEBI" id="CHEBI:24875"/>
    </ligand>
</feature>
<dbReference type="InterPro" id="IPR022450">
    <property type="entry name" value="TsaD"/>
</dbReference>
<comment type="similarity">
    <text evidence="7">Belongs to the KAE1 / TsaD family.</text>
</comment>
<gene>
    <name evidence="7 9" type="primary">tsaD</name>
    <name evidence="9" type="ORF">F1B92_01680</name>
</gene>
<reference evidence="9 10" key="2">
    <citation type="submission" date="2020-03" db="EMBL/GenBank/DDBJ databases">
        <title>Campylobacter portucalensis sp. nov., a new species of Campylobacter isolated from the reproductive tract of bulls.</title>
        <authorList>
            <person name="Silva M.F."/>
            <person name="Pereira G."/>
            <person name="Carneiro C."/>
            <person name="Hemphill A."/>
            <person name="Mateus L."/>
            <person name="Lopes-Da-Costa L."/>
            <person name="Silva E."/>
        </authorList>
    </citation>
    <scope>NUCLEOTIDE SEQUENCE [LARGE SCALE GENOMIC DNA]</scope>
    <source>
        <strain evidence="9 10">FMV-PI01</strain>
    </source>
</reference>
<dbReference type="AlphaFoldDB" id="A0A6L5WFX0"/>
<comment type="function">
    <text evidence="7">Required for the formation of a threonylcarbamoyl group on adenosine at position 37 (t(6)A37) in tRNAs that read codons beginning with adenine. Is involved in the transfer of the threonylcarbamoyl moiety of threonylcarbamoyl-AMP (TC-AMP) to the N6 group of A37, together with TsaE and TsaB. TsaD likely plays a direct catalytic role in this reaction.</text>
</comment>
<keyword evidence="5 7" id="KW-0012">Acyltransferase</keyword>
<comment type="subcellular location">
    <subcellularLocation>
        <location evidence="7">Cytoplasm</location>
    </subcellularLocation>
</comment>
<evidence type="ECO:0000256" key="7">
    <source>
        <dbReference type="HAMAP-Rule" id="MF_01445"/>
    </source>
</evidence>
<dbReference type="NCBIfam" id="TIGR03723">
    <property type="entry name" value="T6A_TsaD_YgjD"/>
    <property type="match status" value="1"/>
</dbReference>
<sequence>MKELILGIESSCDDSSVALIDINTYEKIYYKKISQELEHSKYGGVVPELAARLHTQALPNLIIDIKPHFKNIKAIAVTNEPGLSVSLIGGVSLAKAISISLNIPLIGINHLFGHIYSLFLDKDIVFPLGVLLVSGGHTMIIDIDCDGKISVLATTSDDSFGESFDKVAKMLNLGYPGGEKIENLAKDGDDKRFHFTIPLLHNRRLEYSFSGLKNQVRLEIEKMQFITEQDRSDICACFQKTAINHILDKLSKIFVQKKWAKFGIVGGASANLSLRNGVFEICKKHDSSLLLAPLEFCSDNALMIARAGISKFKKREFIDYKNLQINPKIDFLNFNR</sequence>
<feature type="binding site" evidence="7">
    <location>
        <position position="299"/>
    </location>
    <ligand>
        <name>Fe cation</name>
        <dbReference type="ChEBI" id="CHEBI:24875"/>
    </ligand>
</feature>
<evidence type="ECO:0000259" key="8">
    <source>
        <dbReference type="Pfam" id="PF00814"/>
    </source>
</evidence>
<dbReference type="HAMAP" id="MF_01445">
    <property type="entry name" value="TsaD"/>
    <property type="match status" value="1"/>
</dbReference>
<feature type="binding site" evidence="7">
    <location>
        <position position="165"/>
    </location>
    <ligand>
        <name>substrate</name>
    </ligand>
</feature>
<dbReference type="Gene3D" id="3.30.420.40">
    <property type="match status" value="2"/>
</dbReference>
<evidence type="ECO:0000256" key="1">
    <source>
        <dbReference type="ARBA" id="ARBA00022679"/>
    </source>
</evidence>
<dbReference type="InterPro" id="IPR017861">
    <property type="entry name" value="KAE1/TsaD"/>
</dbReference>
<feature type="binding site" evidence="7">
    <location>
        <position position="271"/>
    </location>
    <ligand>
        <name>substrate</name>
    </ligand>
</feature>
<evidence type="ECO:0000256" key="6">
    <source>
        <dbReference type="ARBA" id="ARBA00048117"/>
    </source>
</evidence>
<comment type="cofactor">
    <cofactor evidence="7">
        <name>Fe(2+)</name>
        <dbReference type="ChEBI" id="CHEBI:29033"/>
    </cofactor>
    <text evidence="7">Binds 1 Fe(2+) ion per subunit.</text>
</comment>
<dbReference type="GO" id="GO:0005506">
    <property type="term" value="F:iron ion binding"/>
    <property type="evidence" value="ECO:0007669"/>
    <property type="project" value="UniProtKB-UniRule"/>
</dbReference>
<feature type="domain" description="Gcp-like" evidence="8">
    <location>
        <begin position="33"/>
        <end position="305"/>
    </location>
</feature>
<dbReference type="InterPro" id="IPR043129">
    <property type="entry name" value="ATPase_NBD"/>
</dbReference>
<evidence type="ECO:0000256" key="2">
    <source>
        <dbReference type="ARBA" id="ARBA00022694"/>
    </source>
</evidence>
<protein>
    <recommendedName>
        <fullName evidence="7">tRNA N6-adenosine threonylcarbamoyltransferase</fullName>
        <ecNumber evidence="7">2.3.1.234</ecNumber>
    </recommendedName>
    <alternativeName>
        <fullName evidence="7">N6-L-threonylcarbamoyladenine synthase</fullName>
        <shortName evidence="7">t(6)A synthase</shortName>
    </alternativeName>
    <alternativeName>
        <fullName evidence="7">t(6)A37 threonylcarbamoyladenosine biosynthesis protein TsaD</fullName>
    </alternativeName>
    <alternativeName>
        <fullName evidence="7">tRNA threonylcarbamoyladenosine biosynthesis protein TsaD</fullName>
    </alternativeName>
</protein>
<dbReference type="PANTHER" id="PTHR11735">
    <property type="entry name" value="TRNA N6-ADENOSINE THREONYLCARBAMOYLTRANSFERASE"/>
    <property type="match status" value="1"/>
</dbReference>
<keyword evidence="7" id="KW-0963">Cytoplasm</keyword>
<dbReference type="InterPro" id="IPR000905">
    <property type="entry name" value="Gcp-like_dom"/>
</dbReference>
<dbReference type="SUPFAM" id="SSF53067">
    <property type="entry name" value="Actin-like ATPase domain"/>
    <property type="match status" value="2"/>
</dbReference>
<feature type="binding site" evidence="7">
    <location>
        <position position="182"/>
    </location>
    <ligand>
        <name>substrate</name>
    </ligand>
</feature>
<keyword evidence="4 7" id="KW-0408">Iron</keyword>
<comment type="catalytic activity">
    <reaction evidence="6 7">
        <text>L-threonylcarbamoyladenylate + adenosine(37) in tRNA = N(6)-L-threonylcarbamoyladenosine(37) in tRNA + AMP + H(+)</text>
        <dbReference type="Rhea" id="RHEA:37059"/>
        <dbReference type="Rhea" id="RHEA-COMP:10162"/>
        <dbReference type="Rhea" id="RHEA-COMP:10163"/>
        <dbReference type="ChEBI" id="CHEBI:15378"/>
        <dbReference type="ChEBI" id="CHEBI:73682"/>
        <dbReference type="ChEBI" id="CHEBI:74411"/>
        <dbReference type="ChEBI" id="CHEBI:74418"/>
        <dbReference type="ChEBI" id="CHEBI:456215"/>
        <dbReference type="EC" id="2.3.1.234"/>
    </reaction>
</comment>
<keyword evidence="3 7" id="KW-0479">Metal-binding</keyword>
<dbReference type="InterPro" id="IPR017860">
    <property type="entry name" value="Peptidase_M22_CS"/>
</dbReference>
<evidence type="ECO:0000313" key="10">
    <source>
        <dbReference type="Proteomes" id="UP000476338"/>
    </source>
</evidence>
<keyword evidence="2 7" id="KW-0819">tRNA processing</keyword>
<feature type="binding site" evidence="7">
    <location>
        <position position="178"/>
    </location>
    <ligand>
        <name>substrate</name>
    </ligand>
</feature>